<accession>N8WRS7</accession>
<keyword evidence="2" id="KW-1185">Reference proteome</keyword>
<dbReference type="RefSeq" id="WP_004811432.1">
    <property type="nucleotide sequence ID" value="NZ_KB849446.1"/>
</dbReference>
<evidence type="ECO:0008006" key="3">
    <source>
        <dbReference type="Google" id="ProtNLM"/>
    </source>
</evidence>
<sequence>MKNEQIKELALANGFQLKAQANGHDDLNPYVYDFAQALINAALDQAKAVYQQEAVTADDTHELDIQINHLKAGLVEEHCLSNSEEELLDILVAKSMKLGELYERMKWQEAKPKYMSSLSLTCEELKQAYEYGAPDDTAEQLETEMVIELCGTGHSGPGLYCWYSDYPDEGSILLGEGRPMPPTKNLANDPASAVVISPAKIHEWYQDQDEPENICYPKDLDALGDGCEHNDIMQVTRYKTATLENVTMFGVWTFKKIGDDIERDKFVLCDTEEQAIEKQQDYFDLLKG</sequence>
<dbReference type="AlphaFoldDB" id="N8WRS7"/>
<comment type="caution">
    <text evidence="1">The sequence shown here is derived from an EMBL/GenBank/DDBJ whole genome shotgun (WGS) entry which is preliminary data.</text>
</comment>
<name>N8WRS7_9GAMM</name>
<dbReference type="EMBL" id="APPI01000003">
    <property type="protein sequence ID" value="ENV14701.1"/>
    <property type="molecule type" value="Genomic_DNA"/>
</dbReference>
<organism evidence="1 2">
    <name type="scientific">Acinetobacter schindleri NIPH 900</name>
    <dbReference type="NCBI Taxonomy" id="1217675"/>
    <lineage>
        <taxon>Bacteria</taxon>
        <taxon>Pseudomonadati</taxon>
        <taxon>Pseudomonadota</taxon>
        <taxon>Gammaproteobacteria</taxon>
        <taxon>Moraxellales</taxon>
        <taxon>Moraxellaceae</taxon>
        <taxon>Acinetobacter</taxon>
    </lineage>
</organism>
<dbReference type="HOGENOM" id="CLU_965156_0_0_6"/>
<evidence type="ECO:0000313" key="2">
    <source>
        <dbReference type="Proteomes" id="UP000018438"/>
    </source>
</evidence>
<evidence type="ECO:0000313" key="1">
    <source>
        <dbReference type="EMBL" id="ENV14701.1"/>
    </source>
</evidence>
<proteinExistence type="predicted"/>
<dbReference type="PATRIC" id="fig|1217675.3.peg.42"/>
<reference evidence="1 2" key="1">
    <citation type="submission" date="2013-02" db="EMBL/GenBank/DDBJ databases">
        <title>The Genome Sequence of Acinetobacter schindleri NIPH 900.</title>
        <authorList>
            <consortium name="The Broad Institute Genome Sequencing Platform"/>
            <consortium name="The Broad Institute Genome Sequencing Center for Infectious Disease"/>
            <person name="Cerqueira G."/>
            <person name="Feldgarden M."/>
            <person name="Courvalin P."/>
            <person name="Perichon B."/>
            <person name="Grillot-Courvalin C."/>
            <person name="Clermont D."/>
            <person name="Rocha E."/>
            <person name="Yoon E.-J."/>
            <person name="Nemec A."/>
            <person name="Walker B."/>
            <person name="Young S.K."/>
            <person name="Zeng Q."/>
            <person name="Gargeya S."/>
            <person name="Fitzgerald M."/>
            <person name="Haas B."/>
            <person name="Abouelleil A."/>
            <person name="Alvarado L."/>
            <person name="Arachchi H.M."/>
            <person name="Berlin A.M."/>
            <person name="Chapman S.B."/>
            <person name="Dewar J."/>
            <person name="Goldberg J."/>
            <person name="Griggs A."/>
            <person name="Gujja S."/>
            <person name="Hansen M."/>
            <person name="Howarth C."/>
            <person name="Imamovic A."/>
            <person name="Larimer J."/>
            <person name="McCowan C."/>
            <person name="Murphy C."/>
            <person name="Neiman D."/>
            <person name="Pearson M."/>
            <person name="Priest M."/>
            <person name="Roberts A."/>
            <person name="Saif S."/>
            <person name="Shea T."/>
            <person name="Sisk P."/>
            <person name="Sykes S."/>
            <person name="Wortman J."/>
            <person name="Nusbaum C."/>
            <person name="Birren B."/>
        </authorList>
    </citation>
    <scope>NUCLEOTIDE SEQUENCE [LARGE SCALE GENOMIC DNA]</scope>
    <source>
        <strain evidence="1 2">NIPH 900</strain>
    </source>
</reference>
<dbReference type="Proteomes" id="UP000018438">
    <property type="component" value="Unassembled WGS sequence"/>
</dbReference>
<gene>
    <name evidence="1" type="ORF">F965_00047</name>
</gene>
<protein>
    <recommendedName>
        <fullName evidence="3">DUF551 domain-containing protein</fullName>
    </recommendedName>
</protein>